<dbReference type="EMBL" id="JASCZI010216141">
    <property type="protein sequence ID" value="MED6202654.1"/>
    <property type="molecule type" value="Genomic_DNA"/>
</dbReference>
<proteinExistence type="predicted"/>
<comment type="caution">
    <text evidence="2">The sequence shown here is derived from an EMBL/GenBank/DDBJ whole genome shotgun (WGS) entry which is preliminary data.</text>
</comment>
<accession>A0ABU6XY37</accession>
<evidence type="ECO:0000313" key="3">
    <source>
        <dbReference type="Proteomes" id="UP001341840"/>
    </source>
</evidence>
<dbReference type="Proteomes" id="UP001341840">
    <property type="component" value="Unassembled WGS sequence"/>
</dbReference>
<evidence type="ECO:0000313" key="2">
    <source>
        <dbReference type="EMBL" id="MED6202654.1"/>
    </source>
</evidence>
<feature type="region of interest" description="Disordered" evidence="1">
    <location>
        <begin position="1"/>
        <end position="27"/>
    </location>
</feature>
<protein>
    <submittedName>
        <fullName evidence="2">Uncharacterized protein</fullName>
    </submittedName>
</protein>
<feature type="compositionally biased region" description="Basic and acidic residues" evidence="1">
    <location>
        <begin position="8"/>
        <end position="23"/>
    </location>
</feature>
<evidence type="ECO:0000256" key="1">
    <source>
        <dbReference type="SAM" id="MobiDB-lite"/>
    </source>
</evidence>
<gene>
    <name evidence="2" type="ORF">PIB30_107687</name>
</gene>
<reference evidence="2 3" key="1">
    <citation type="journal article" date="2023" name="Plants (Basel)">
        <title>Bridging the Gap: Combining Genomics and Transcriptomics Approaches to Understand Stylosanthes scabra, an Orphan Legume from the Brazilian Caatinga.</title>
        <authorList>
            <person name="Ferreira-Neto J.R.C."/>
            <person name="da Silva M.D."/>
            <person name="Binneck E."/>
            <person name="de Melo N.F."/>
            <person name="da Silva R.H."/>
            <person name="de Melo A.L.T.M."/>
            <person name="Pandolfi V."/>
            <person name="Bustamante F.O."/>
            <person name="Brasileiro-Vidal A.C."/>
            <person name="Benko-Iseppon A.M."/>
        </authorList>
    </citation>
    <scope>NUCLEOTIDE SEQUENCE [LARGE SCALE GENOMIC DNA]</scope>
    <source>
        <tissue evidence="2">Leaves</tissue>
    </source>
</reference>
<keyword evidence="3" id="KW-1185">Reference proteome</keyword>
<sequence>MQRKRRRATTEQGKKAETMETRQRQHAAFSVEEKLLRIRVHKEGVGGLMRITPNLS</sequence>
<name>A0ABU6XY37_9FABA</name>
<organism evidence="2 3">
    <name type="scientific">Stylosanthes scabra</name>
    <dbReference type="NCBI Taxonomy" id="79078"/>
    <lineage>
        <taxon>Eukaryota</taxon>
        <taxon>Viridiplantae</taxon>
        <taxon>Streptophyta</taxon>
        <taxon>Embryophyta</taxon>
        <taxon>Tracheophyta</taxon>
        <taxon>Spermatophyta</taxon>
        <taxon>Magnoliopsida</taxon>
        <taxon>eudicotyledons</taxon>
        <taxon>Gunneridae</taxon>
        <taxon>Pentapetalae</taxon>
        <taxon>rosids</taxon>
        <taxon>fabids</taxon>
        <taxon>Fabales</taxon>
        <taxon>Fabaceae</taxon>
        <taxon>Papilionoideae</taxon>
        <taxon>50 kb inversion clade</taxon>
        <taxon>dalbergioids sensu lato</taxon>
        <taxon>Dalbergieae</taxon>
        <taxon>Pterocarpus clade</taxon>
        <taxon>Stylosanthes</taxon>
    </lineage>
</organism>